<protein>
    <recommendedName>
        <fullName evidence="1">DUF7770 domain-containing protein</fullName>
    </recommendedName>
</protein>
<accession>A0AAD4KJS8</accession>
<sequence>MADLVTELLVTVSVTESNANIWHINFLHRGSRTRVEMDQLGNTGNWKLQFSTMDGIEGTHQHSWKLQVCGKPTLSSFDSILHACGRTEYQPPEDSSDCRFWIYNILYDFGTEGLIDRFAAVKMWSHLCKDYGKQGSAIERLAKGTFTCVPTTQGGLCM</sequence>
<dbReference type="GeneID" id="70251236"/>
<organism evidence="2 3">
    <name type="scientific">Talaromyces proteolyticus</name>
    <dbReference type="NCBI Taxonomy" id="1131652"/>
    <lineage>
        <taxon>Eukaryota</taxon>
        <taxon>Fungi</taxon>
        <taxon>Dikarya</taxon>
        <taxon>Ascomycota</taxon>
        <taxon>Pezizomycotina</taxon>
        <taxon>Eurotiomycetes</taxon>
        <taxon>Eurotiomycetidae</taxon>
        <taxon>Eurotiales</taxon>
        <taxon>Trichocomaceae</taxon>
        <taxon>Talaromyces</taxon>
        <taxon>Talaromyces sect. Bacilispori</taxon>
    </lineage>
</organism>
<reference evidence="2" key="1">
    <citation type="submission" date="2021-12" db="EMBL/GenBank/DDBJ databases">
        <title>Convergent genome expansion in fungi linked to evolution of root-endophyte symbiosis.</title>
        <authorList>
            <consortium name="DOE Joint Genome Institute"/>
            <person name="Ke Y.-H."/>
            <person name="Bonito G."/>
            <person name="Liao H.-L."/>
            <person name="Looney B."/>
            <person name="Rojas-Flechas A."/>
            <person name="Nash J."/>
            <person name="Hameed K."/>
            <person name="Schadt C."/>
            <person name="Martin F."/>
            <person name="Crous P.W."/>
            <person name="Miettinen O."/>
            <person name="Magnuson J.K."/>
            <person name="Labbe J."/>
            <person name="Jacobson D."/>
            <person name="Doktycz M.J."/>
            <person name="Veneault-Fourrey C."/>
            <person name="Kuo A."/>
            <person name="Mondo S."/>
            <person name="Calhoun S."/>
            <person name="Riley R."/>
            <person name="Ohm R."/>
            <person name="LaButti K."/>
            <person name="Andreopoulos B."/>
            <person name="Pangilinan J."/>
            <person name="Nolan M."/>
            <person name="Tritt A."/>
            <person name="Clum A."/>
            <person name="Lipzen A."/>
            <person name="Daum C."/>
            <person name="Barry K."/>
            <person name="Grigoriev I.V."/>
            <person name="Vilgalys R."/>
        </authorList>
    </citation>
    <scope>NUCLEOTIDE SEQUENCE</scope>
    <source>
        <strain evidence="2">PMI_201</strain>
    </source>
</reference>
<keyword evidence="3" id="KW-1185">Reference proteome</keyword>
<evidence type="ECO:0000259" key="1">
    <source>
        <dbReference type="Pfam" id="PF24968"/>
    </source>
</evidence>
<dbReference type="Pfam" id="PF24968">
    <property type="entry name" value="DUF7770"/>
    <property type="match status" value="1"/>
</dbReference>
<comment type="caution">
    <text evidence="2">The sequence shown here is derived from an EMBL/GenBank/DDBJ whole genome shotgun (WGS) entry which is preliminary data.</text>
</comment>
<dbReference type="InterPro" id="IPR056672">
    <property type="entry name" value="DUF7770"/>
</dbReference>
<proteinExistence type="predicted"/>
<evidence type="ECO:0000313" key="3">
    <source>
        <dbReference type="Proteomes" id="UP001201262"/>
    </source>
</evidence>
<name>A0AAD4KJS8_9EURO</name>
<evidence type="ECO:0000313" key="2">
    <source>
        <dbReference type="EMBL" id="KAH8691928.1"/>
    </source>
</evidence>
<gene>
    <name evidence="2" type="ORF">BGW36DRAFT_431172</name>
</gene>
<dbReference type="RefSeq" id="XP_046067925.1">
    <property type="nucleotide sequence ID" value="XM_046220949.1"/>
</dbReference>
<dbReference type="AlphaFoldDB" id="A0AAD4KJS8"/>
<dbReference type="Proteomes" id="UP001201262">
    <property type="component" value="Unassembled WGS sequence"/>
</dbReference>
<dbReference type="EMBL" id="JAJTJA010000011">
    <property type="protein sequence ID" value="KAH8691928.1"/>
    <property type="molecule type" value="Genomic_DNA"/>
</dbReference>
<feature type="domain" description="DUF7770" evidence="1">
    <location>
        <begin position="18"/>
        <end position="146"/>
    </location>
</feature>